<dbReference type="Gene3D" id="3.30.460.30">
    <property type="entry name" value="Glutamyl-tRNA reductase, N-terminal domain"/>
    <property type="match status" value="1"/>
</dbReference>
<evidence type="ECO:0000256" key="7">
    <source>
        <dbReference type="ARBA" id="ARBA00047464"/>
    </source>
</evidence>
<evidence type="ECO:0000256" key="3">
    <source>
        <dbReference type="ARBA" id="ARBA00012970"/>
    </source>
</evidence>
<dbReference type="Gene3D" id="3.40.50.720">
    <property type="entry name" value="NAD(P)-binding Rossmann-like Domain"/>
    <property type="match status" value="1"/>
</dbReference>
<keyword evidence="5 8" id="KW-0560">Oxidoreductase</keyword>
<evidence type="ECO:0000259" key="11">
    <source>
        <dbReference type="Pfam" id="PF00745"/>
    </source>
</evidence>
<evidence type="ECO:0000256" key="1">
    <source>
        <dbReference type="ARBA" id="ARBA00005059"/>
    </source>
</evidence>
<dbReference type="EC" id="1.2.1.70" evidence="3 8"/>
<keyword evidence="15" id="KW-1185">Reference proteome</keyword>
<comment type="function">
    <text evidence="8">Catalyzes the NADPH-dependent reduction of glutamyl-tRNA(Glu) to glutamate 1-semialdehyde (GSA).</text>
</comment>
<feature type="compositionally biased region" description="Polar residues" evidence="10">
    <location>
        <begin position="428"/>
        <end position="456"/>
    </location>
</feature>
<evidence type="ECO:0000256" key="10">
    <source>
        <dbReference type="SAM" id="MobiDB-lite"/>
    </source>
</evidence>
<dbReference type="InterPro" id="IPR036291">
    <property type="entry name" value="NAD(P)-bd_dom_sf"/>
</dbReference>
<accession>A0ABZ0I984</accession>
<gene>
    <name evidence="8 14" type="primary">hemA</name>
    <name evidence="14" type="ORF">R0135_07520</name>
</gene>
<comment type="miscellaneous">
    <text evidence="8">During catalysis, the active site Cys acts as a nucleophile attacking the alpha-carbonyl group of tRNA-bound glutamate with the formation of a thioester intermediate between enzyme and glutamate, and the concomitant release of tRNA(Glu). The thioester intermediate is finally reduced by direct hydride transfer from NADPH, to form the product GSA.</text>
</comment>
<protein>
    <recommendedName>
        <fullName evidence="3 8">Glutamyl-tRNA reductase</fullName>
        <shortName evidence="8">GluTR</shortName>
        <ecNumber evidence="3 8">1.2.1.70</ecNumber>
    </recommendedName>
</protein>
<dbReference type="Proteomes" id="UP001626537">
    <property type="component" value="Chromosome"/>
</dbReference>
<feature type="binding site" evidence="8">
    <location>
        <begin position="49"/>
        <end position="52"/>
    </location>
    <ligand>
        <name>substrate</name>
    </ligand>
</feature>
<keyword evidence="4 8" id="KW-0521">NADP</keyword>
<dbReference type="CDD" id="cd05213">
    <property type="entry name" value="NAD_bind_Glutamyl_tRNA_reduct"/>
    <property type="match status" value="1"/>
</dbReference>
<feature type="active site" description="Nucleophile" evidence="8">
    <location>
        <position position="50"/>
    </location>
</feature>
<evidence type="ECO:0000256" key="6">
    <source>
        <dbReference type="ARBA" id="ARBA00023244"/>
    </source>
</evidence>
<keyword evidence="6 8" id="KW-0627">Porphyrin biosynthesis</keyword>
<dbReference type="InterPro" id="IPR036453">
    <property type="entry name" value="GluRdtase_dimer_dom_sf"/>
</dbReference>
<dbReference type="HAMAP" id="MF_00087">
    <property type="entry name" value="Glu_tRNA_reductase"/>
    <property type="match status" value="1"/>
</dbReference>
<organism evidence="14 15">
    <name type="scientific">Congregibacter variabilis</name>
    <dbReference type="NCBI Taxonomy" id="3081200"/>
    <lineage>
        <taxon>Bacteria</taxon>
        <taxon>Pseudomonadati</taxon>
        <taxon>Pseudomonadota</taxon>
        <taxon>Gammaproteobacteria</taxon>
        <taxon>Cellvibrionales</taxon>
        <taxon>Halieaceae</taxon>
        <taxon>Congregibacter</taxon>
    </lineage>
</organism>
<comment type="catalytic activity">
    <reaction evidence="7 8 9">
        <text>(S)-4-amino-5-oxopentanoate + tRNA(Glu) + NADP(+) = L-glutamyl-tRNA(Glu) + NADPH + H(+)</text>
        <dbReference type="Rhea" id="RHEA:12344"/>
        <dbReference type="Rhea" id="RHEA-COMP:9663"/>
        <dbReference type="Rhea" id="RHEA-COMP:9680"/>
        <dbReference type="ChEBI" id="CHEBI:15378"/>
        <dbReference type="ChEBI" id="CHEBI:57501"/>
        <dbReference type="ChEBI" id="CHEBI:57783"/>
        <dbReference type="ChEBI" id="CHEBI:58349"/>
        <dbReference type="ChEBI" id="CHEBI:78442"/>
        <dbReference type="ChEBI" id="CHEBI:78520"/>
        <dbReference type="EC" id="1.2.1.70"/>
    </reaction>
</comment>
<feature type="binding site" evidence="8">
    <location>
        <position position="112"/>
    </location>
    <ligand>
        <name>substrate</name>
    </ligand>
</feature>
<dbReference type="SUPFAM" id="SSF51735">
    <property type="entry name" value="NAD(P)-binding Rossmann-fold domains"/>
    <property type="match status" value="1"/>
</dbReference>
<name>A0ABZ0I984_9GAMM</name>
<proteinExistence type="inferred from homology"/>
<dbReference type="GO" id="GO:0008883">
    <property type="term" value="F:glutamyl-tRNA reductase activity"/>
    <property type="evidence" value="ECO:0007669"/>
    <property type="project" value="UniProtKB-EC"/>
</dbReference>
<reference evidence="14 15" key="1">
    <citation type="submission" date="2023-10" db="EMBL/GenBank/DDBJ databases">
        <title>Two novel species belonging to the OM43/NOR5 clade.</title>
        <authorList>
            <person name="Park M."/>
        </authorList>
    </citation>
    <scope>NUCLEOTIDE SEQUENCE [LARGE SCALE GENOMIC DNA]</scope>
    <source>
        <strain evidence="14 15">IMCC43200</strain>
    </source>
</reference>
<evidence type="ECO:0000256" key="2">
    <source>
        <dbReference type="ARBA" id="ARBA00005916"/>
    </source>
</evidence>
<feature type="domain" description="Quinate/shikimate 5-dehydrogenase/glutamyl-tRNA reductase" evidence="12">
    <location>
        <begin position="175"/>
        <end position="309"/>
    </location>
</feature>
<comment type="pathway">
    <text evidence="1 8 9">Porphyrin-containing compound metabolism; protoporphyrin-IX biosynthesis; 5-aminolevulinate from L-glutamyl-tRNA(Glu): step 1/2.</text>
</comment>
<feature type="domain" description="Tetrapyrrole biosynthesis glutamyl-tRNA reductase dimerisation" evidence="11">
    <location>
        <begin position="323"/>
        <end position="419"/>
    </location>
</feature>
<comment type="domain">
    <text evidence="8">Possesses an unusual extended V-shaped dimeric structure with each monomer consisting of three distinct domains arranged along a curved 'spinal' alpha-helix. The N-terminal catalytic domain specifically recognizes the glutamate moiety of the substrate. The second domain is the NADPH-binding domain, and the third C-terminal domain is responsible for dimerization.</text>
</comment>
<dbReference type="RefSeq" id="WP_407349643.1">
    <property type="nucleotide sequence ID" value="NZ_CP136864.1"/>
</dbReference>
<dbReference type="InterPro" id="IPR000343">
    <property type="entry name" value="4pyrrol_synth_GluRdtase"/>
</dbReference>
<evidence type="ECO:0000256" key="4">
    <source>
        <dbReference type="ARBA" id="ARBA00022857"/>
    </source>
</evidence>
<comment type="similarity">
    <text evidence="2 8 9">Belongs to the glutamyl-tRNA reductase family.</text>
</comment>
<dbReference type="EMBL" id="CP136864">
    <property type="protein sequence ID" value="WOJ95010.1"/>
    <property type="molecule type" value="Genomic_DNA"/>
</dbReference>
<evidence type="ECO:0000256" key="8">
    <source>
        <dbReference type="HAMAP-Rule" id="MF_00087"/>
    </source>
</evidence>
<comment type="subunit">
    <text evidence="8">Homodimer.</text>
</comment>
<evidence type="ECO:0000256" key="5">
    <source>
        <dbReference type="ARBA" id="ARBA00023002"/>
    </source>
</evidence>
<feature type="compositionally biased region" description="Low complexity" evidence="10">
    <location>
        <begin position="457"/>
        <end position="472"/>
    </location>
</feature>
<evidence type="ECO:0000313" key="15">
    <source>
        <dbReference type="Proteomes" id="UP001626537"/>
    </source>
</evidence>
<feature type="domain" description="Glutamyl-tRNA reductase N-terminal" evidence="13">
    <location>
        <begin position="6"/>
        <end position="159"/>
    </location>
</feature>
<sequence length="479" mass="51449">MNLIALGINHNSAHLDVRERVAFAPEQVSEAMNDVCRAADIDEVVVLSTCNRTEIYAVAPPSKPLQEKARELIDWMAGYHHLSADDLREAAYHHEGEAALRHMVHVAAGLDSMVLGEPQIFGQLKSAYAVANDAGTVGSELGRLFPRVFTIAKKVRTDTAIGENPVSVAYAAVDVARRIFTDLNDCNALLVGAGETIELVTRHLIEAGVSNIVIANRTLGRARELAQQFGADAVLLAEIPDHLPKSDIVITSTASQLPIIGKGTVESALKARRHRPMLMVDIAVPRDIEPQVSDLRDVYLYSVDDLRQIVDGNLRARQQEVSKADEIIAQGIASVGQERRSLGAVDLVKQYRQTAEALRQRELERALASITRGDDPQQVVAQLARAITNKLIHAPTTGLKKASAEGRHDVLGHAARLLGLDVDDGQQASRAANGHSDSTGQKAATPSIASSDTPAISTAVSPESASESESPRTPGPTLQ</sequence>
<dbReference type="PANTHER" id="PTHR43013:SF1">
    <property type="entry name" value="GLUTAMYL-TRNA REDUCTASE"/>
    <property type="match status" value="1"/>
</dbReference>
<dbReference type="InterPro" id="IPR015895">
    <property type="entry name" value="4pyrrol_synth_GluRdtase_N"/>
</dbReference>
<dbReference type="InterPro" id="IPR015896">
    <property type="entry name" value="4pyrrol_synth_GluRdtase_dimer"/>
</dbReference>
<dbReference type="SUPFAM" id="SSF69075">
    <property type="entry name" value="Glutamyl tRNA-reductase dimerization domain"/>
    <property type="match status" value="1"/>
</dbReference>
<dbReference type="PANTHER" id="PTHR43013">
    <property type="entry name" value="GLUTAMYL-TRNA REDUCTASE"/>
    <property type="match status" value="1"/>
</dbReference>
<evidence type="ECO:0000256" key="9">
    <source>
        <dbReference type="RuleBase" id="RU000584"/>
    </source>
</evidence>
<feature type="site" description="Important for activity" evidence="8">
    <location>
        <position position="102"/>
    </location>
</feature>
<evidence type="ECO:0000313" key="14">
    <source>
        <dbReference type="EMBL" id="WOJ95010.1"/>
    </source>
</evidence>
<feature type="region of interest" description="Disordered" evidence="10">
    <location>
        <begin position="428"/>
        <end position="479"/>
    </location>
</feature>
<feature type="binding site" evidence="8">
    <location>
        <position position="123"/>
    </location>
    <ligand>
        <name>substrate</name>
    </ligand>
</feature>
<dbReference type="Pfam" id="PF05201">
    <property type="entry name" value="GlutR_N"/>
    <property type="match status" value="1"/>
</dbReference>
<dbReference type="Pfam" id="PF01488">
    <property type="entry name" value="Shikimate_DH"/>
    <property type="match status" value="1"/>
</dbReference>
<dbReference type="NCBIfam" id="TIGR01035">
    <property type="entry name" value="hemA"/>
    <property type="match status" value="1"/>
</dbReference>
<feature type="binding site" evidence="8">
    <location>
        <begin position="117"/>
        <end position="119"/>
    </location>
    <ligand>
        <name>substrate</name>
    </ligand>
</feature>
<evidence type="ECO:0000259" key="12">
    <source>
        <dbReference type="Pfam" id="PF01488"/>
    </source>
</evidence>
<feature type="binding site" evidence="8">
    <location>
        <begin position="192"/>
        <end position="197"/>
    </location>
    <ligand>
        <name>NADP(+)</name>
        <dbReference type="ChEBI" id="CHEBI:58349"/>
    </ligand>
</feature>
<dbReference type="InterPro" id="IPR006151">
    <property type="entry name" value="Shikm_DH/Glu-tRNA_Rdtase"/>
</dbReference>
<dbReference type="SUPFAM" id="SSF69742">
    <property type="entry name" value="Glutamyl tRNA-reductase catalytic, N-terminal domain"/>
    <property type="match status" value="1"/>
</dbReference>
<evidence type="ECO:0000259" key="13">
    <source>
        <dbReference type="Pfam" id="PF05201"/>
    </source>
</evidence>
<dbReference type="InterPro" id="IPR036343">
    <property type="entry name" value="GluRdtase_N_sf"/>
</dbReference>
<dbReference type="PIRSF" id="PIRSF000445">
    <property type="entry name" value="4pyrrol_synth_GluRdtase"/>
    <property type="match status" value="1"/>
</dbReference>
<dbReference type="Pfam" id="PF00745">
    <property type="entry name" value="GlutR_dimer"/>
    <property type="match status" value="1"/>
</dbReference>